<protein>
    <recommendedName>
        <fullName evidence="4">ABC-2 family transporter protein</fullName>
    </recommendedName>
</protein>
<keyword evidence="1" id="KW-0472">Membrane</keyword>
<gene>
    <name evidence="2" type="ORF">COLSTE_01275</name>
</gene>
<sequence>MAMSKLLAIELKRAFSSSGMVAALLVGCALAIHHFVASVTAGCYLTGFEAEAERLGSMVFAPDFLWGCWMGADGTKFHGYLLLLLMPVLAGLPHAASYVEDRANGYLVTVFSRVERRSYYASKWLATFVSGGVVSSLPFVLNFLLFLTVYPVVDPVIGSGHCVAGVNAIFSSVYFSHPLAWVVLWICVLFVAGGLMATLGLAVTPLTEYRLVVHVLPFLFLYIVAMALGAFGLGRLGLFTLIDPLRNEGGLPVLVGELAIMFALSAGVLTCMCARRTDVA</sequence>
<feature type="transmembrane region" description="Helical" evidence="1">
    <location>
        <begin position="211"/>
        <end position="233"/>
    </location>
</feature>
<dbReference type="PROSITE" id="PS51257">
    <property type="entry name" value="PROKAR_LIPOPROTEIN"/>
    <property type="match status" value="1"/>
</dbReference>
<dbReference type="AlphaFoldDB" id="B6GB22"/>
<feature type="transmembrane region" description="Helical" evidence="1">
    <location>
        <begin position="253"/>
        <end position="274"/>
    </location>
</feature>
<dbReference type="EMBL" id="ABXJ01000069">
    <property type="protein sequence ID" value="EEA90516.1"/>
    <property type="molecule type" value="Genomic_DNA"/>
</dbReference>
<reference evidence="2 3" key="2">
    <citation type="submission" date="2008-10" db="EMBL/GenBank/DDBJ databases">
        <authorList>
            <person name="Fulton L."/>
            <person name="Clifton S."/>
            <person name="Fulton B."/>
            <person name="Xu J."/>
            <person name="Minx P."/>
            <person name="Pepin K.H."/>
            <person name="Johnson M."/>
            <person name="Thiruvilangam P."/>
            <person name="Bhonagiri V."/>
            <person name="Nash W.E."/>
            <person name="Mardis E.R."/>
            <person name="Wilson R.K."/>
        </authorList>
    </citation>
    <scope>NUCLEOTIDE SEQUENCE [LARGE SCALE GENOMIC DNA]</scope>
    <source>
        <strain evidence="2 3">DSM 13279</strain>
    </source>
</reference>
<evidence type="ECO:0000256" key="1">
    <source>
        <dbReference type="SAM" id="Phobius"/>
    </source>
</evidence>
<feature type="transmembrane region" description="Helical" evidence="1">
    <location>
        <begin position="120"/>
        <end position="145"/>
    </location>
</feature>
<dbReference type="HOGENOM" id="CLU_084162_1_0_11"/>
<evidence type="ECO:0000313" key="2">
    <source>
        <dbReference type="EMBL" id="EEA90516.1"/>
    </source>
</evidence>
<name>B6GB22_9ACTN</name>
<keyword evidence="1" id="KW-1133">Transmembrane helix</keyword>
<feature type="transmembrane region" description="Helical" evidence="1">
    <location>
        <begin position="79"/>
        <end position="99"/>
    </location>
</feature>
<dbReference type="STRING" id="445975.COLSTE_01275"/>
<dbReference type="Proteomes" id="UP000003560">
    <property type="component" value="Unassembled WGS sequence"/>
</dbReference>
<proteinExistence type="predicted"/>
<accession>B6GB22</accession>
<dbReference type="eggNOG" id="ENOG5032WHS">
    <property type="taxonomic scope" value="Bacteria"/>
</dbReference>
<organism evidence="2 3">
    <name type="scientific">Collinsella stercoris DSM 13279</name>
    <dbReference type="NCBI Taxonomy" id="445975"/>
    <lineage>
        <taxon>Bacteria</taxon>
        <taxon>Bacillati</taxon>
        <taxon>Actinomycetota</taxon>
        <taxon>Coriobacteriia</taxon>
        <taxon>Coriobacteriales</taxon>
        <taxon>Coriobacteriaceae</taxon>
        <taxon>Collinsella</taxon>
    </lineage>
</organism>
<evidence type="ECO:0008006" key="4">
    <source>
        <dbReference type="Google" id="ProtNLM"/>
    </source>
</evidence>
<keyword evidence="1" id="KW-0812">Transmembrane</keyword>
<evidence type="ECO:0000313" key="3">
    <source>
        <dbReference type="Proteomes" id="UP000003560"/>
    </source>
</evidence>
<feature type="transmembrane region" description="Helical" evidence="1">
    <location>
        <begin position="179"/>
        <end position="204"/>
    </location>
</feature>
<keyword evidence="3" id="KW-1185">Reference proteome</keyword>
<comment type="caution">
    <text evidence="2">The sequence shown here is derived from an EMBL/GenBank/DDBJ whole genome shotgun (WGS) entry which is preliminary data.</text>
</comment>
<reference evidence="2 3" key="1">
    <citation type="submission" date="2008-10" db="EMBL/GenBank/DDBJ databases">
        <title>Draft genome sequence of Collinsella stercoris (DSM 13279).</title>
        <authorList>
            <person name="Sudarsanam P."/>
            <person name="Ley R."/>
            <person name="Guruge J."/>
            <person name="Turnbaugh P.J."/>
            <person name="Mahowald M."/>
            <person name="Liep D."/>
            <person name="Gordon J."/>
        </authorList>
    </citation>
    <scope>NUCLEOTIDE SEQUENCE [LARGE SCALE GENOMIC DNA]</scope>
    <source>
        <strain evidence="2 3">DSM 13279</strain>
    </source>
</reference>